<dbReference type="SUPFAM" id="SSF56322">
    <property type="entry name" value="ADC synthase"/>
    <property type="match status" value="1"/>
</dbReference>
<dbReference type="Pfam" id="PF00425">
    <property type="entry name" value="Chorismate_bind"/>
    <property type="match status" value="1"/>
</dbReference>
<dbReference type="Gene3D" id="3.60.120.10">
    <property type="entry name" value="Anthranilate synthase"/>
    <property type="match status" value="1"/>
</dbReference>
<feature type="domain" description="Anthranilate synthase component I N-terminal" evidence="2">
    <location>
        <begin position="80"/>
        <end position="119"/>
    </location>
</feature>
<protein>
    <submittedName>
        <fullName evidence="3">Anthranilate synthase component I family protein</fullName>
    </submittedName>
</protein>
<dbReference type="PRINTS" id="PR00095">
    <property type="entry name" value="ANTSNTHASEI"/>
</dbReference>
<dbReference type="InterPro" id="IPR015890">
    <property type="entry name" value="Chorismate_C"/>
</dbReference>
<evidence type="ECO:0000313" key="3">
    <source>
        <dbReference type="EMBL" id="MTI23496.1"/>
    </source>
</evidence>
<evidence type="ECO:0000259" key="2">
    <source>
        <dbReference type="Pfam" id="PF04715"/>
    </source>
</evidence>
<dbReference type="PANTHER" id="PTHR11236">
    <property type="entry name" value="AMINOBENZOATE/ANTHRANILATE SYNTHASE"/>
    <property type="match status" value="1"/>
</dbReference>
<dbReference type="RefSeq" id="WP_155168638.1">
    <property type="nucleotide sequence ID" value="NZ_SMLW01000206.1"/>
</dbReference>
<name>A0ABW9RHQ7_9BACT</name>
<sequence>MRKHSFQYTLETPDIFREKALSWASSFSHCTYFNNNNIFKYPYGPFDNIITAGAQQIISFGDRNHFEELKQHYQNQPDWMVGYFAYDLKNQTEALQSGNPDHVEFPDIYFYVPEHVLCFKGNSLYIESTGAPDAILDAINNMAEGSNDKMKAPILNQNTSREQYLDTVNKLKNHILEGDIYEINYCIEFSATDATIDPLSTYLQLTRLSPTPFSVYHKFENRYLLCASPERFLKKHSRKLISQPIKGTARRGSSSYEDEIIKQKLRTDEKELAENMMIVDLVRNDLARSSETGTVKVDEMFGIYTFKQLHQMISTVTSELRADIHFIDAIRNAFPMGSMTGAPKVKVMELIERYEQAKRGLYSGAMGYITPSGDFDFNVVIRSLLYNAQTKKLSFQVGSAITYDSIPEQEYEECLLKAKAIMQTLG</sequence>
<dbReference type="InterPro" id="IPR006805">
    <property type="entry name" value="Anth_synth_I_N"/>
</dbReference>
<keyword evidence="4" id="KW-1185">Reference proteome</keyword>
<feature type="non-terminal residue" evidence="3">
    <location>
        <position position="426"/>
    </location>
</feature>
<gene>
    <name evidence="3" type="ORF">E1163_00880</name>
</gene>
<comment type="caution">
    <text evidence="3">The sequence shown here is derived from an EMBL/GenBank/DDBJ whole genome shotgun (WGS) entry which is preliminary data.</text>
</comment>
<organism evidence="3 4">
    <name type="scientific">Fulvivirga kasyanovii</name>
    <dbReference type="NCBI Taxonomy" id="396812"/>
    <lineage>
        <taxon>Bacteria</taxon>
        <taxon>Pseudomonadati</taxon>
        <taxon>Bacteroidota</taxon>
        <taxon>Cytophagia</taxon>
        <taxon>Cytophagales</taxon>
        <taxon>Fulvivirgaceae</taxon>
        <taxon>Fulvivirga</taxon>
    </lineage>
</organism>
<evidence type="ECO:0000313" key="4">
    <source>
        <dbReference type="Proteomes" id="UP000798808"/>
    </source>
</evidence>
<evidence type="ECO:0000259" key="1">
    <source>
        <dbReference type="Pfam" id="PF00425"/>
    </source>
</evidence>
<feature type="domain" description="Chorismate-utilising enzyme C-terminal" evidence="1">
    <location>
        <begin position="161"/>
        <end position="417"/>
    </location>
</feature>
<dbReference type="InterPro" id="IPR005801">
    <property type="entry name" value="ADC_synthase"/>
</dbReference>
<dbReference type="EMBL" id="SMLW01000206">
    <property type="protein sequence ID" value="MTI23496.1"/>
    <property type="molecule type" value="Genomic_DNA"/>
</dbReference>
<accession>A0ABW9RHQ7</accession>
<reference evidence="3 4" key="1">
    <citation type="submission" date="2019-02" db="EMBL/GenBank/DDBJ databases">
        <authorList>
            <person name="Goldberg S.R."/>
            <person name="Haltli B.A."/>
            <person name="Correa H."/>
            <person name="Russell K.G."/>
        </authorList>
    </citation>
    <scope>NUCLEOTIDE SEQUENCE [LARGE SCALE GENOMIC DNA]</scope>
    <source>
        <strain evidence="3 4">JCM 16186</strain>
    </source>
</reference>
<dbReference type="PANTHER" id="PTHR11236:SF18">
    <property type="entry name" value="AMINODEOXYCHORISMATE SYNTHASE"/>
    <property type="match status" value="1"/>
</dbReference>
<proteinExistence type="predicted"/>
<dbReference type="InterPro" id="IPR019999">
    <property type="entry name" value="Anth_synth_I-like"/>
</dbReference>
<dbReference type="Pfam" id="PF04715">
    <property type="entry name" value="Anth_synt_I_N"/>
    <property type="match status" value="1"/>
</dbReference>
<dbReference type="Proteomes" id="UP000798808">
    <property type="component" value="Unassembled WGS sequence"/>
</dbReference>